<accession>A0A2G4YVM6</accession>
<dbReference type="GO" id="GO:0009279">
    <property type="term" value="C:cell outer membrane"/>
    <property type="evidence" value="ECO:0007669"/>
    <property type="project" value="UniProtKB-SubCell"/>
</dbReference>
<evidence type="ECO:0000313" key="12">
    <source>
        <dbReference type="EMBL" id="PHZ86404.1"/>
    </source>
</evidence>
<dbReference type="PROSITE" id="PS52016">
    <property type="entry name" value="TONB_DEPENDENT_REC_3"/>
    <property type="match status" value="1"/>
</dbReference>
<dbReference type="Gene3D" id="2.170.130.10">
    <property type="entry name" value="TonB-dependent receptor, plug domain"/>
    <property type="match status" value="1"/>
</dbReference>
<evidence type="ECO:0000256" key="2">
    <source>
        <dbReference type="ARBA" id="ARBA00022448"/>
    </source>
</evidence>
<evidence type="ECO:0000256" key="8">
    <source>
        <dbReference type="PROSITE-ProRule" id="PRU01360"/>
    </source>
</evidence>
<evidence type="ECO:0000256" key="5">
    <source>
        <dbReference type="ARBA" id="ARBA00023077"/>
    </source>
</evidence>
<dbReference type="PANTHER" id="PTHR40980:SF3">
    <property type="entry name" value="TONB-DEPENDENT RECEPTOR-LIKE BETA-BARREL DOMAIN-CONTAINING PROTEIN"/>
    <property type="match status" value="1"/>
</dbReference>
<dbReference type="CDD" id="cd01347">
    <property type="entry name" value="ligand_gated_channel"/>
    <property type="match status" value="1"/>
</dbReference>
<evidence type="ECO:0000256" key="3">
    <source>
        <dbReference type="ARBA" id="ARBA00022452"/>
    </source>
</evidence>
<comment type="similarity">
    <text evidence="8 9">Belongs to the TonB-dependent receptor family.</text>
</comment>
<keyword evidence="5 9" id="KW-0798">TonB box</keyword>
<dbReference type="OrthoDB" id="5476657at2"/>
<name>A0A2G4YVM6_9PROT</name>
<reference evidence="12 13" key="1">
    <citation type="submission" date="2017-10" db="EMBL/GenBank/DDBJ databases">
        <title>Frigbacter circumglobatus gen. nov. sp. nov., isolated from sediment cultured in situ.</title>
        <authorList>
            <person name="Zhao Z."/>
        </authorList>
    </citation>
    <scope>NUCLEOTIDE SEQUENCE [LARGE SCALE GENOMIC DNA]</scope>
    <source>
        <strain evidence="12 13">ZYL</strain>
    </source>
</reference>
<dbReference type="SUPFAM" id="SSF56935">
    <property type="entry name" value="Porins"/>
    <property type="match status" value="1"/>
</dbReference>
<keyword evidence="13" id="KW-1185">Reference proteome</keyword>
<dbReference type="InterPro" id="IPR000531">
    <property type="entry name" value="Beta-barrel_TonB"/>
</dbReference>
<gene>
    <name evidence="12" type="ORF">CRD36_00505</name>
</gene>
<dbReference type="Pfam" id="PF07715">
    <property type="entry name" value="Plug"/>
    <property type="match status" value="1"/>
</dbReference>
<dbReference type="InterPro" id="IPR037066">
    <property type="entry name" value="Plug_dom_sf"/>
</dbReference>
<organism evidence="12 13">
    <name type="scientific">Paremcibacter congregatus</name>
    <dbReference type="NCBI Taxonomy" id="2043170"/>
    <lineage>
        <taxon>Bacteria</taxon>
        <taxon>Pseudomonadati</taxon>
        <taxon>Pseudomonadota</taxon>
        <taxon>Alphaproteobacteria</taxon>
        <taxon>Emcibacterales</taxon>
        <taxon>Emcibacteraceae</taxon>
        <taxon>Paremcibacter</taxon>
    </lineage>
</organism>
<dbReference type="Gene3D" id="2.40.170.20">
    <property type="entry name" value="TonB-dependent receptor, beta-barrel domain"/>
    <property type="match status" value="1"/>
</dbReference>
<evidence type="ECO:0000259" key="10">
    <source>
        <dbReference type="Pfam" id="PF00593"/>
    </source>
</evidence>
<evidence type="ECO:0000256" key="1">
    <source>
        <dbReference type="ARBA" id="ARBA00004571"/>
    </source>
</evidence>
<protein>
    <submittedName>
        <fullName evidence="12">TonB-dependent receptor</fullName>
    </submittedName>
</protein>
<comment type="caution">
    <text evidence="12">The sequence shown here is derived from an EMBL/GenBank/DDBJ whole genome shotgun (WGS) entry which is preliminary data.</text>
</comment>
<evidence type="ECO:0000256" key="6">
    <source>
        <dbReference type="ARBA" id="ARBA00023136"/>
    </source>
</evidence>
<evidence type="ECO:0000259" key="11">
    <source>
        <dbReference type="Pfam" id="PF07715"/>
    </source>
</evidence>
<keyword evidence="7 8" id="KW-0998">Cell outer membrane</keyword>
<dbReference type="PANTHER" id="PTHR40980">
    <property type="entry name" value="PLUG DOMAIN-CONTAINING PROTEIN"/>
    <property type="match status" value="1"/>
</dbReference>
<evidence type="ECO:0000256" key="4">
    <source>
        <dbReference type="ARBA" id="ARBA00022692"/>
    </source>
</evidence>
<feature type="domain" description="TonB-dependent receptor-like beta-barrel" evidence="10">
    <location>
        <begin position="478"/>
        <end position="895"/>
    </location>
</feature>
<dbReference type="InterPro" id="IPR012910">
    <property type="entry name" value="Plug_dom"/>
</dbReference>
<dbReference type="NCBIfam" id="TIGR01782">
    <property type="entry name" value="TonB-Xanth-Caul"/>
    <property type="match status" value="1"/>
</dbReference>
<keyword evidence="3 8" id="KW-1134">Transmembrane beta strand</keyword>
<keyword evidence="6 8" id="KW-0472">Membrane</keyword>
<dbReference type="AlphaFoldDB" id="A0A2G4YVM6"/>
<keyword evidence="4 8" id="KW-0812">Transmembrane</keyword>
<evidence type="ECO:0000313" key="13">
    <source>
        <dbReference type="Proteomes" id="UP000229730"/>
    </source>
</evidence>
<evidence type="ECO:0000256" key="7">
    <source>
        <dbReference type="ARBA" id="ARBA00023237"/>
    </source>
</evidence>
<keyword evidence="2 8" id="KW-0813">Transport</keyword>
<dbReference type="Pfam" id="PF00593">
    <property type="entry name" value="TonB_dep_Rec_b-barrel"/>
    <property type="match status" value="1"/>
</dbReference>
<feature type="domain" description="TonB-dependent receptor plug" evidence="11">
    <location>
        <begin position="107"/>
        <end position="218"/>
    </location>
</feature>
<keyword evidence="12" id="KW-0675">Receptor</keyword>
<dbReference type="Proteomes" id="UP000229730">
    <property type="component" value="Unassembled WGS sequence"/>
</dbReference>
<evidence type="ECO:0000256" key="9">
    <source>
        <dbReference type="RuleBase" id="RU003357"/>
    </source>
</evidence>
<dbReference type="EMBL" id="PDEM01000007">
    <property type="protein sequence ID" value="PHZ86404.1"/>
    <property type="molecule type" value="Genomic_DNA"/>
</dbReference>
<proteinExistence type="inferred from homology"/>
<dbReference type="InterPro" id="IPR039426">
    <property type="entry name" value="TonB-dep_rcpt-like"/>
</dbReference>
<dbReference type="InterPro" id="IPR010104">
    <property type="entry name" value="TonB_rcpt_bac"/>
</dbReference>
<dbReference type="InterPro" id="IPR036942">
    <property type="entry name" value="Beta-barrel_TonB_sf"/>
</dbReference>
<dbReference type="InParanoid" id="A0A2G4YVM6"/>
<sequence>MTALSFYRPHVNPLKARLCLKKTGYDRLKFKNIWSEKMTNTVPDNPSAPRISRHRNVARITLAALLASSSLIAFSGPARAAENGDETTLEEVVVTGIRGSLKQALDKKRDSNSIVDGINSLDIGKFPDKNVADSLQRVPGVSVDRIWGEGRDIFVRGTGSDLNRTLMNGQNVASAYWWANDNPSRGFNYSILASELVASLEVYKSPMAKLDEGSIGGAVNVITRRPMDLDPLTVMGSVEGQYSKLPDKIDPQASGLVSWKNDNETFAILGSYNYQKRTVRRDGLEGFPTNSLYDVEDQDGNVTRDVYAVWGGGSAIFQQKRERKTANLVLQFRPNDQWDIVVNAVRSDMDMDNNNQNYLFVPGGFKLGKVDPDTGVNSGEVVVDPVFITTSDGKQAIVGGTFGLATTHGVADEPIYRESNIKAAVYDMDMSYEGDGWRARGQIGYTTAEGGSEHDRNYWFEGNSRIVMNLQADVNEFSFPEVDPNDGSQLRLMPGSLRDWVRKMEDDEFYAQTDVEYDLDNSAFTSLEFGVKFRSHTIENNRTNGSVDTSNPANAAGIAALSALTLADLSSGPTPTLHGATATEGSLTSYAFMDIDKARAQVDAVLDGGLMTYTPDLNAFFNINEKITSFYTQANFETGNLRGNVGVRMVHTNQTSKAYQGGSLQEVNRKYTEFLPSLNLVYNLRDDVLIRAAASRAMARPTFQNLSANLLVDATTPTASGGNPFLKPTFATQFEAGFEWYYDEASIFSATVFRKDLSSSIRTIAQEEVFEGRTLTITRPFNSDGADITGLEVQLQHDFGMGIGALANYTLTEASVTTDGKESELPGNSKHQMNASVYYEDDTFSLRLSYNYRSESFSTEISGGQLSTAPYDQFDATATWHATDQVDVFMNAVNITNEVIFQRTNDGIPVGFYENGPRYSVGVRFRY</sequence>
<comment type="subcellular location">
    <subcellularLocation>
        <location evidence="1 8">Cell outer membrane</location>
        <topology evidence="1 8">Multi-pass membrane protein</topology>
    </subcellularLocation>
</comment>